<proteinExistence type="predicted"/>
<accession>A0ABT3NZY5</accession>
<protein>
    <submittedName>
        <fullName evidence="1">Plasmid mobilization relaxosome protein MobC</fullName>
    </submittedName>
</protein>
<organism evidence="1 2">
    <name type="scientific">Sabulicella glaciei</name>
    <dbReference type="NCBI Taxonomy" id="2984948"/>
    <lineage>
        <taxon>Bacteria</taxon>
        <taxon>Pseudomonadati</taxon>
        <taxon>Pseudomonadota</taxon>
        <taxon>Alphaproteobacteria</taxon>
        <taxon>Acetobacterales</taxon>
        <taxon>Acetobacteraceae</taxon>
        <taxon>Sabulicella</taxon>
    </lineage>
</organism>
<sequence length="117" mass="12528">MSGSGSETRQRQITLKARFTDEEAALITEQANRAAVSVASLIRYAVLGQPPLRASRQPTINEEMAAHLIGKMGQLASALRSCADAGNPGKTDARIEAAHRDLAEMRAALFQALGREP</sequence>
<dbReference type="Proteomes" id="UP001526430">
    <property type="component" value="Unassembled WGS sequence"/>
</dbReference>
<dbReference type="InterPro" id="IPR053842">
    <property type="entry name" value="NikA-like"/>
</dbReference>
<comment type="caution">
    <text evidence="1">The sequence shown here is derived from an EMBL/GenBank/DDBJ whole genome shotgun (WGS) entry which is preliminary data.</text>
</comment>
<dbReference type="EMBL" id="JAPFQI010000020">
    <property type="protein sequence ID" value="MCW8087723.1"/>
    <property type="molecule type" value="Genomic_DNA"/>
</dbReference>
<name>A0ABT3NZY5_9PROT</name>
<dbReference type="RefSeq" id="WP_301591929.1">
    <property type="nucleotide sequence ID" value="NZ_JAPFQI010000020.1"/>
</dbReference>
<evidence type="ECO:0000313" key="1">
    <source>
        <dbReference type="EMBL" id="MCW8087723.1"/>
    </source>
</evidence>
<evidence type="ECO:0000313" key="2">
    <source>
        <dbReference type="Proteomes" id="UP001526430"/>
    </source>
</evidence>
<gene>
    <name evidence="1" type="ORF">OF850_19115</name>
</gene>
<keyword evidence="2" id="KW-1185">Reference proteome</keyword>
<reference evidence="1 2" key="1">
    <citation type="submission" date="2022-10" db="EMBL/GenBank/DDBJ databases">
        <title>Roseococcus glaciei nov., sp. nov., isolated from glacier.</title>
        <authorList>
            <person name="Liu Q."/>
            <person name="Xin Y.-H."/>
        </authorList>
    </citation>
    <scope>NUCLEOTIDE SEQUENCE [LARGE SCALE GENOMIC DNA]</scope>
    <source>
        <strain evidence="1 2">MDT2-1-1</strain>
    </source>
</reference>
<dbReference type="Pfam" id="PF21983">
    <property type="entry name" value="NikA-like"/>
    <property type="match status" value="1"/>
</dbReference>